<dbReference type="Proteomes" id="UP000464658">
    <property type="component" value="Chromosome"/>
</dbReference>
<accession>A0A5S9MNV0</accession>
<dbReference type="AlphaFoldDB" id="A0A5S9MNV0"/>
<evidence type="ECO:0000313" key="1">
    <source>
        <dbReference type="EMBL" id="BBP93446.1"/>
    </source>
</evidence>
<evidence type="ECO:0000313" key="2">
    <source>
        <dbReference type="Proteomes" id="UP000464658"/>
    </source>
</evidence>
<reference evidence="1 2" key="1">
    <citation type="submission" date="2019-12" db="EMBL/GenBank/DDBJ databases">
        <title>Full genome sequence of a Bacillus safensis strain isolated from commercially available natto in Indonesia.</title>
        <authorList>
            <person name="Yoshida M."/>
            <person name="Uomi M."/>
            <person name="Waturangi D."/>
            <person name="Ekaputri J.J."/>
            <person name="Setiamarga D.H.E."/>
        </authorList>
    </citation>
    <scope>NUCLEOTIDE SEQUENCE [LARGE SCALE GENOMIC DNA]</scope>
    <source>
        <strain evidence="1 2">IDN1</strain>
    </source>
</reference>
<protein>
    <submittedName>
        <fullName evidence="1">Uncharacterized protein</fullName>
    </submittedName>
</protein>
<organism evidence="1 2">
    <name type="scientific">Bacillus safensis</name>
    <dbReference type="NCBI Taxonomy" id="561879"/>
    <lineage>
        <taxon>Bacteria</taxon>
        <taxon>Bacillati</taxon>
        <taxon>Bacillota</taxon>
        <taxon>Bacilli</taxon>
        <taxon>Bacillales</taxon>
        <taxon>Bacillaceae</taxon>
        <taxon>Bacillus</taxon>
    </lineage>
</organism>
<dbReference type="EMBL" id="AP021906">
    <property type="protein sequence ID" value="BBP93446.1"/>
    <property type="molecule type" value="Genomic_DNA"/>
</dbReference>
<sequence length="66" mass="7655">MPNMRMIMIGFILVCRGMLQNTNDGVIIRPLELYSKPNSERRPKLKMKSSNEIDVLMDKGPINDYK</sequence>
<proteinExistence type="predicted"/>
<name>A0A5S9MNV0_BACIA</name>
<gene>
    <name evidence="1" type="ORF">BsIDN1_70640</name>
</gene>